<reference evidence="1" key="1">
    <citation type="submission" date="2023-07" db="EMBL/GenBank/DDBJ databases">
        <authorList>
            <consortium name="AG Swart"/>
            <person name="Singh M."/>
            <person name="Singh A."/>
            <person name="Seah K."/>
            <person name="Emmerich C."/>
        </authorList>
    </citation>
    <scope>NUCLEOTIDE SEQUENCE</scope>
    <source>
        <strain evidence="1">DP1</strain>
    </source>
</reference>
<organism evidence="1 2">
    <name type="scientific">Euplotes crassus</name>
    <dbReference type="NCBI Taxonomy" id="5936"/>
    <lineage>
        <taxon>Eukaryota</taxon>
        <taxon>Sar</taxon>
        <taxon>Alveolata</taxon>
        <taxon>Ciliophora</taxon>
        <taxon>Intramacronucleata</taxon>
        <taxon>Spirotrichea</taxon>
        <taxon>Hypotrichia</taxon>
        <taxon>Euplotida</taxon>
        <taxon>Euplotidae</taxon>
        <taxon>Moneuplotes</taxon>
    </lineage>
</organism>
<dbReference type="EMBL" id="CAMPGE010026473">
    <property type="protein sequence ID" value="CAI2384159.1"/>
    <property type="molecule type" value="Genomic_DNA"/>
</dbReference>
<gene>
    <name evidence="1" type="ORF">ECRASSUSDP1_LOCUS25680</name>
</gene>
<keyword evidence="2" id="KW-1185">Reference proteome</keyword>
<evidence type="ECO:0000313" key="1">
    <source>
        <dbReference type="EMBL" id="CAI2384159.1"/>
    </source>
</evidence>
<comment type="caution">
    <text evidence="1">The sequence shown here is derived from an EMBL/GenBank/DDBJ whole genome shotgun (WGS) entry which is preliminary data.</text>
</comment>
<dbReference type="AlphaFoldDB" id="A0AAD1Y3W0"/>
<protein>
    <submittedName>
        <fullName evidence="1">Uncharacterized protein</fullName>
    </submittedName>
</protein>
<proteinExistence type="predicted"/>
<sequence>MESEKTLEEQIAESAESLKKIQEAQILKEPEKNEAEGDHEENAVKIGQDMMDPAYLDQCTDEVAELMKVMEGIESQMGLMENLADNITSQFVDLAKQEEKEVEETTPEVSEQP</sequence>
<evidence type="ECO:0000313" key="2">
    <source>
        <dbReference type="Proteomes" id="UP001295684"/>
    </source>
</evidence>
<name>A0AAD1Y3W0_EUPCR</name>
<accession>A0AAD1Y3W0</accession>
<dbReference type="Proteomes" id="UP001295684">
    <property type="component" value="Unassembled WGS sequence"/>
</dbReference>